<dbReference type="AlphaFoldDB" id="A0A371NSN8"/>
<sequence>MDALRDADDMGVLLRGHLWVEAVLEYAARSKLERPDAIDWANARFEHKLALAEATGAADVSLARALKSFNRLRNKSAHELLFSIEVDQVKTMVGLTDDSTRTAIYRIADEQLKVARQLEQYKADGVEVEIDPEALPYLRVLTPTRSLLFAFVVCAVRSLAIAGALDVAFEAGARDPNSIVKKIDEEMDRLTGGLFRFPSGR</sequence>
<dbReference type="EMBL" id="QUAB01000043">
    <property type="protein sequence ID" value="REJ05174.1"/>
    <property type="molecule type" value="Genomic_DNA"/>
</dbReference>
<comment type="caution">
    <text evidence="1">The sequence shown here is derived from an EMBL/GenBank/DDBJ whole genome shotgun (WGS) entry which is preliminary data.</text>
</comment>
<dbReference type="Proteomes" id="UP000262172">
    <property type="component" value="Unassembled WGS sequence"/>
</dbReference>
<reference evidence="1 2" key="1">
    <citation type="submission" date="2018-08" db="EMBL/GenBank/DDBJ databases">
        <title>Isolation, diversity and antifungal activity of Actinobacteria from cow dung.</title>
        <authorList>
            <person name="Ling L."/>
        </authorList>
    </citation>
    <scope>NUCLEOTIDE SEQUENCE [LARGE SCALE GENOMIC DNA]</scope>
    <source>
        <strain evidence="1 2">NEAU-LLE</strain>
    </source>
</reference>
<protein>
    <submittedName>
        <fullName evidence="1">Uncharacterized protein</fullName>
    </submittedName>
</protein>
<gene>
    <name evidence="1" type="ORF">DY023_11425</name>
</gene>
<proteinExistence type="predicted"/>
<organism evidence="1 2">
    <name type="scientific">Microbacterium bovistercoris</name>
    <dbReference type="NCBI Taxonomy" id="2293570"/>
    <lineage>
        <taxon>Bacteria</taxon>
        <taxon>Bacillati</taxon>
        <taxon>Actinomycetota</taxon>
        <taxon>Actinomycetes</taxon>
        <taxon>Micrococcales</taxon>
        <taxon>Microbacteriaceae</taxon>
        <taxon>Microbacterium</taxon>
    </lineage>
</organism>
<evidence type="ECO:0000313" key="1">
    <source>
        <dbReference type="EMBL" id="REJ05174.1"/>
    </source>
</evidence>
<accession>A0A371NSN8</accession>
<name>A0A371NSN8_9MICO</name>
<evidence type="ECO:0000313" key="2">
    <source>
        <dbReference type="Proteomes" id="UP000262172"/>
    </source>
</evidence>
<keyword evidence="2" id="KW-1185">Reference proteome</keyword>